<gene>
    <name evidence="2" type="ORF">F7725_029057</name>
</gene>
<reference evidence="2 3" key="1">
    <citation type="submission" date="2020-03" db="EMBL/GenBank/DDBJ databases">
        <title>Dissostichus mawsoni Genome sequencing and assembly.</title>
        <authorList>
            <person name="Park H."/>
        </authorList>
    </citation>
    <scope>NUCLEOTIDE SEQUENCE [LARGE SCALE GENOMIC DNA]</scope>
    <source>
        <strain evidence="2">DM0001</strain>
        <tissue evidence="2">Muscle</tissue>
    </source>
</reference>
<evidence type="ECO:0000313" key="2">
    <source>
        <dbReference type="EMBL" id="KAF3836499.1"/>
    </source>
</evidence>
<sequence length="100" mass="11691">MRPGCESCSVNTEQRGPEGDRGRENGRRWNEVPECFAEGPLTSLAENLDHENSSHLLKRVICLTAFSEEEMNWLNEDSKADRTWTFVSEPARYVRRYERR</sequence>
<dbReference type="EMBL" id="JAAKFY010000024">
    <property type="protein sequence ID" value="KAF3836499.1"/>
    <property type="molecule type" value="Genomic_DNA"/>
</dbReference>
<feature type="compositionally biased region" description="Basic and acidic residues" evidence="1">
    <location>
        <begin position="15"/>
        <end position="29"/>
    </location>
</feature>
<organism evidence="2 3">
    <name type="scientific">Dissostichus mawsoni</name>
    <name type="common">Antarctic cod</name>
    <dbReference type="NCBI Taxonomy" id="36200"/>
    <lineage>
        <taxon>Eukaryota</taxon>
        <taxon>Metazoa</taxon>
        <taxon>Chordata</taxon>
        <taxon>Craniata</taxon>
        <taxon>Vertebrata</taxon>
        <taxon>Euteleostomi</taxon>
        <taxon>Actinopterygii</taxon>
        <taxon>Neopterygii</taxon>
        <taxon>Teleostei</taxon>
        <taxon>Neoteleostei</taxon>
        <taxon>Acanthomorphata</taxon>
        <taxon>Eupercaria</taxon>
        <taxon>Perciformes</taxon>
        <taxon>Notothenioidei</taxon>
        <taxon>Nototheniidae</taxon>
        <taxon>Dissostichus</taxon>
    </lineage>
</organism>
<feature type="non-terminal residue" evidence="2">
    <location>
        <position position="100"/>
    </location>
</feature>
<evidence type="ECO:0000313" key="3">
    <source>
        <dbReference type="Proteomes" id="UP000518266"/>
    </source>
</evidence>
<accession>A0A7J5XIU4</accession>
<dbReference type="AlphaFoldDB" id="A0A7J5XIU4"/>
<comment type="caution">
    <text evidence="2">The sequence shown here is derived from an EMBL/GenBank/DDBJ whole genome shotgun (WGS) entry which is preliminary data.</text>
</comment>
<name>A0A7J5XIU4_DISMA</name>
<protein>
    <submittedName>
        <fullName evidence="2">Uncharacterized protein</fullName>
    </submittedName>
</protein>
<evidence type="ECO:0000256" key="1">
    <source>
        <dbReference type="SAM" id="MobiDB-lite"/>
    </source>
</evidence>
<dbReference type="Proteomes" id="UP000518266">
    <property type="component" value="Unassembled WGS sequence"/>
</dbReference>
<proteinExistence type="predicted"/>
<keyword evidence="3" id="KW-1185">Reference proteome</keyword>
<feature type="region of interest" description="Disordered" evidence="1">
    <location>
        <begin position="1"/>
        <end position="29"/>
    </location>
</feature>